<protein>
    <submittedName>
        <fullName evidence="1">Uncharacterized protein</fullName>
    </submittedName>
</protein>
<evidence type="ECO:0000313" key="1">
    <source>
        <dbReference type="EMBL" id="KIO30141.1"/>
    </source>
</evidence>
<keyword evidence="2" id="KW-1185">Reference proteome</keyword>
<dbReference type="AlphaFoldDB" id="A0A0C3QPE6"/>
<dbReference type="EMBL" id="KN822975">
    <property type="protein sequence ID" value="KIO30141.1"/>
    <property type="molecule type" value="Genomic_DNA"/>
</dbReference>
<name>A0A0C3QPE6_9AGAM</name>
<reference evidence="2" key="2">
    <citation type="submission" date="2015-01" db="EMBL/GenBank/DDBJ databases">
        <title>Evolutionary Origins and Diversification of the Mycorrhizal Mutualists.</title>
        <authorList>
            <consortium name="DOE Joint Genome Institute"/>
            <consortium name="Mycorrhizal Genomics Consortium"/>
            <person name="Kohler A."/>
            <person name="Kuo A."/>
            <person name="Nagy L.G."/>
            <person name="Floudas D."/>
            <person name="Copeland A."/>
            <person name="Barry K.W."/>
            <person name="Cichocki N."/>
            <person name="Veneault-Fourrey C."/>
            <person name="LaButti K."/>
            <person name="Lindquist E.A."/>
            <person name="Lipzen A."/>
            <person name="Lundell T."/>
            <person name="Morin E."/>
            <person name="Murat C."/>
            <person name="Riley R."/>
            <person name="Ohm R."/>
            <person name="Sun H."/>
            <person name="Tunlid A."/>
            <person name="Henrissat B."/>
            <person name="Grigoriev I.V."/>
            <person name="Hibbett D.S."/>
            <person name="Martin F."/>
        </authorList>
    </citation>
    <scope>NUCLEOTIDE SEQUENCE [LARGE SCALE GENOMIC DNA]</scope>
    <source>
        <strain evidence="2">MUT 4182</strain>
    </source>
</reference>
<evidence type="ECO:0000313" key="2">
    <source>
        <dbReference type="Proteomes" id="UP000054248"/>
    </source>
</evidence>
<organism evidence="1 2">
    <name type="scientific">Tulasnella calospora MUT 4182</name>
    <dbReference type="NCBI Taxonomy" id="1051891"/>
    <lineage>
        <taxon>Eukaryota</taxon>
        <taxon>Fungi</taxon>
        <taxon>Dikarya</taxon>
        <taxon>Basidiomycota</taxon>
        <taxon>Agaricomycotina</taxon>
        <taxon>Agaricomycetes</taxon>
        <taxon>Cantharellales</taxon>
        <taxon>Tulasnellaceae</taxon>
        <taxon>Tulasnella</taxon>
    </lineage>
</organism>
<dbReference type="HOGENOM" id="CLU_130037_1_0_1"/>
<reference evidence="1 2" key="1">
    <citation type="submission" date="2014-04" db="EMBL/GenBank/DDBJ databases">
        <authorList>
            <consortium name="DOE Joint Genome Institute"/>
            <person name="Kuo A."/>
            <person name="Girlanda M."/>
            <person name="Perotto S."/>
            <person name="Kohler A."/>
            <person name="Nagy L.G."/>
            <person name="Floudas D."/>
            <person name="Copeland A."/>
            <person name="Barry K.W."/>
            <person name="Cichocki N."/>
            <person name="Veneault-Fourrey C."/>
            <person name="LaButti K."/>
            <person name="Lindquist E.A."/>
            <person name="Lipzen A."/>
            <person name="Lundell T."/>
            <person name="Morin E."/>
            <person name="Murat C."/>
            <person name="Sun H."/>
            <person name="Tunlid A."/>
            <person name="Henrissat B."/>
            <person name="Grigoriev I.V."/>
            <person name="Hibbett D.S."/>
            <person name="Martin F."/>
            <person name="Nordberg H.P."/>
            <person name="Cantor M.N."/>
            <person name="Hua S.X."/>
        </authorList>
    </citation>
    <scope>NUCLEOTIDE SEQUENCE [LARGE SCALE GENOMIC DNA]</scope>
    <source>
        <strain evidence="1 2">MUT 4182</strain>
    </source>
</reference>
<sequence length="115" mass="12640">MAPSYVAARSDGLSITSASVKKGHPTVVKYSWKLHANSPKYFAVGIVEVSLHDFTLLKDNVVTRDYSDIGIGEDTVSIEVLKRRPGKYVLVLVAVDDYDKVFATSKAFQVAKSDF</sequence>
<gene>
    <name evidence="1" type="ORF">M407DRAFT_158485</name>
</gene>
<proteinExistence type="predicted"/>
<dbReference type="Proteomes" id="UP000054248">
    <property type="component" value="Unassembled WGS sequence"/>
</dbReference>
<accession>A0A0C3QPE6</accession>